<organism evidence="7 8">
    <name type="scientific">Lentisphaera profundi</name>
    <dbReference type="NCBI Taxonomy" id="1658616"/>
    <lineage>
        <taxon>Bacteria</taxon>
        <taxon>Pseudomonadati</taxon>
        <taxon>Lentisphaerota</taxon>
        <taxon>Lentisphaeria</taxon>
        <taxon>Lentisphaerales</taxon>
        <taxon>Lentisphaeraceae</taxon>
        <taxon>Lentisphaera</taxon>
    </lineage>
</organism>
<dbReference type="PANTHER" id="PTHR43289">
    <property type="entry name" value="MITOGEN-ACTIVATED PROTEIN KINASE KINASE KINASE 20-RELATED"/>
    <property type="match status" value="1"/>
</dbReference>
<dbReference type="RefSeq" id="WP_274151554.1">
    <property type="nucleotide sequence ID" value="NZ_CP117811.1"/>
</dbReference>
<feature type="transmembrane region" description="Helical" evidence="5">
    <location>
        <begin position="326"/>
        <end position="348"/>
    </location>
</feature>
<dbReference type="Gene3D" id="1.25.40.10">
    <property type="entry name" value="Tetratricopeptide repeat domain"/>
    <property type="match status" value="1"/>
</dbReference>
<keyword evidence="4" id="KW-0067">ATP-binding</keyword>
<dbReference type="Pfam" id="PF00069">
    <property type="entry name" value="Pkinase"/>
    <property type="match status" value="1"/>
</dbReference>
<dbReference type="InterPro" id="IPR011990">
    <property type="entry name" value="TPR-like_helical_dom_sf"/>
</dbReference>
<dbReference type="Gene3D" id="1.10.510.10">
    <property type="entry name" value="Transferase(Phosphotransferase) domain 1"/>
    <property type="match status" value="1"/>
</dbReference>
<dbReference type="EMBL" id="CP117811">
    <property type="protein sequence ID" value="WDE97271.1"/>
    <property type="molecule type" value="Genomic_DNA"/>
</dbReference>
<name>A0ABY7VWT5_9BACT</name>
<sequence length="660" mass="74848">MDSDNNNFSDFLQTQYKLVQEKIETDSLSVGNERYLRKQLIGEGSQKQIYQVYDTTCSREIALAVLKGESQEEKAQFMREARITALLQHPNIMPIYETGRDDLGHPYFTMKLGRGDTLQDLLIAQSKMPLQELLALFLKVCEALIYAHSKGILHRDLKPENIYIGQFGEVLLCDWGLANIVFEDCDEKMLDDQDLQDLNLKVSLKGVIKGTPGFIAPEILKDADYSFQSDVYALGSIFYSLLTGKDHSLEKNDSSLVIFHNEDKAIAESLKAICAKALELNKEARYQSVNEMVLDIRAYLNGFAPKAEEASTLTQLKLLYQRNKRVMNTSAFFMLVLISLGISFITSLQHKEKQALSLLNQLKESDLKRQNAEAELIPHYLQKAETAFLEGQPDTALTLAQVCYNFDPQNKQVCDLYGKALMSMQKFADASEILKNINPKMASIALTCTQIKNQQSQTPDQTIALLKAVGVEPENDKAYIYRNILYQEFAKSEPQSKLKLLRSVLMMRNKLSSMNSVLEFKDDAYTIDLSNNPDLKILNVLAKFGPAVVKKFDLSHTQVKSLYSIKNLTIINLHLRHTGKLPLENFNHFYEYLDAEGSQNDFSPFLKNKPVQYLNIHQSPFGNYGVLTTLKKLKTLIVTKGALAQNVRRKLPKDCQVIEK</sequence>
<evidence type="ECO:0000259" key="6">
    <source>
        <dbReference type="PROSITE" id="PS50011"/>
    </source>
</evidence>
<keyword evidence="8" id="KW-1185">Reference proteome</keyword>
<keyword evidence="1" id="KW-0808">Transferase</keyword>
<dbReference type="CDD" id="cd14014">
    <property type="entry name" value="STKc_PknB_like"/>
    <property type="match status" value="1"/>
</dbReference>
<dbReference type="SUPFAM" id="SSF56112">
    <property type="entry name" value="Protein kinase-like (PK-like)"/>
    <property type="match status" value="1"/>
</dbReference>
<evidence type="ECO:0000313" key="8">
    <source>
        <dbReference type="Proteomes" id="UP001214250"/>
    </source>
</evidence>
<dbReference type="SMART" id="SM00220">
    <property type="entry name" value="S_TKc"/>
    <property type="match status" value="1"/>
</dbReference>
<protein>
    <submittedName>
        <fullName evidence="7">Protein kinase</fullName>
    </submittedName>
</protein>
<dbReference type="InterPro" id="IPR011009">
    <property type="entry name" value="Kinase-like_dom_sf"/>
</dbReference>
<evidence type="ECO:0000256" key="4">
    <source>
        <dbReference type="ARBA" id="ARBA00022840"/>
    </source>
</evidence>
<dbReference type="PROSITE" id="PS00108">
    <property type="entry name" value="PROTEIN_KINASE_ST"/>
    <property type="match status" value="1"/>
</dbReference>
<evidence type="ECO:0000313" key="7">
    <source>
        <dbReference type="EMBL" id="WDE97271.1"/>
    </source>
</evidence>
<keyword evidence="5" id="KW-0472">Membrane</keyword>
<keyword evidence="2" id="KW-0547">Nucleotide-binding</keyword>
<evidence type="ECO:0000256" key="1">
    <source>
        <dbReference type="ARBA" id="ARBA00022679"/>
    </source>
</evidence>
<dbReference type="Proteomes" id="UP001214250">
    <property type="component" value="Chromosome 1"/>
</dbReference>
<dbReference type="PROSITE" id="PS50011">
    <property type="entry name" value="PROTEIN_KINASE_DOM"/>
    <property type="match status" value="1"/>
</dbReference>
<keyword evidence="5" id="KW-1133">Transmembrane helix</keyword>
<evidence type="ECO:0000256" key="5">
    <source>
        <dbReference type="SAM" id="Phobius"/>
    </source>
</evidence>
<dbReference type="PANTHER" id="PTHR43289:SF6">
    <property type="entry name" value="SERINE_THREONINE-PROTEIN KINASE NEKL-3"/>
    <property type="match status" value="1"/>
</dbReference>
<evidence type="ECO:0000256" key="2">
    <source>
        <dbReference type="ARBA" id="ARBA00022741"/>
    </source>
</evidence>
<reference evidence="7 8" key="1">
    <citation type="submission" date="2023-02" db="EMBL/GenBank/DDBJ databases">
        <title>Genome sequence of Lentisphaera profundi SAORIC-696.</title>
        <authorList>
            <person name="Kim e."/>
            <person name="Cho J.-C."/>
            <person name="Choi A."/>
            <person name="Kang I."/>
        </authorList>
    </citation>
    <scope>NUCLEOTIDE SEQUENCE [LARGE SCALE GENOMIC DNA]</scope>
    <source>
        <strain evidence="7 8">SAORIC-696</strain>
    </source>
</reference>
<dbReference type="Gene3D" id="3.30.200.20">
    <property type="entry name" value="Phosphorylase Kinase, domain 1"/>
    <property type="match status" value="1"/>
</dbReference>
<dbReference type="GO" id="GO:0016301">
    <property type="term" value="F:kinase activity"/>
    <property type="evidence" value="ECO:0007669"/>
    <property type="project" value="UniProtKB-KW"/>
</dbReference>
<feature type="domain" description="Protein kinase" evidence="6">
    <location>
        <begin position="35"/>
        <end position="300"/>
    </location>
</feature>
<gene>
    <name evidence="7" type="ORF">PQO03_04810</name>
</gene>
<keyword evidence="5" id="KW-0812">Transmembrane</keyword>
<keyword evidence="3 7" id="KW-0418">Kinase</keyword>
<evidence type="ECO:0000256" key="3">
    <source>
        <dbReference type="ARBA" id="ARBA00022777"/>
    </source>
</evidence>
<proteinExistence type="predicted"/>
<dbReference type="InterPro" id="IPR008271">
    <property type="entry name" value="Ser/Thr_kinase_AS"/>
</dbReference>
<dbReference type="SUPFAM" id="SSF48452">
    <property type="entry name" value="TPR-like"/>
    <property type="match status" value="1"/>
</dbReference>
<dbReference type="InterPro" id="IPR000719">
    <property type="entry name" value="Prot_kinase_dom"/>
</dbReference>
<accession>A0ABY7VWT5</accession>